<organism evidence="1 2">
    <name type="scientific">Gulosibacter chungangensis</name>
    <dbReference type="NCBI Taxonomy" id="979746"/>
    <lineage>
        <taxon>Bacteria</taxon>
        <taxon>Bacillati</taxon>
        <taxon>Actinomycetota</taxon>
        <taxon>Actinomycetes</taxon>
        <taxon>Micrococcales</taxon>
        <taxon>Microbacteriaceae</taxon>
        <taxon>Gulosibacter</taxon>
    </lineage>
</organism>
<gene>
    <name evidence="1" type="ORF">F8O05_06095</name>
</gene>
<dbReference type="RefSeq" id="WP_158051872.1">
    <property type="nucleotide sequence ID" value="NZ_WBKB01000003.1"/>
</dbReference>
<name>A0A7J5BBV4_9MICO</name>
<dbReference type="OrthoDB" id="3728083at2"/>
<accession>A0A7J5BBV4</accession>
<keyword evidence="2" id="KW-1185">Reference proteome</keyword>
<evidence type="ECO:0000313" key="1">
    <source>
        <dbReference type="EMBL" id="KAB1643457.1"/>
    </source>
</evidence>
<dbReference type="Gene3D" id="1.20.1260.10">
    <property type="match status" value="1"/>
</dbReference>
<dbReference type="EMBL" id="WBKB01000003">
    <property type="protein sequence ID" value="KAB1643457.1"/>
    <property type="molecule type" value="Genomic_DNA"/>
</dbReference>
<dbReference type="AlphaFoldDB" id="A0A7J5BBV4"/>
<protein>
    <submittedName>
        <fullName evidence="1">Uncharacterized protein</fullName>
    </submittedName>
</protein>
<reference evidence="1 2" key="1">
    <citation type="submission" date="2019-09" db="EMBL/GenBank/DDBJ databases">
        <title>Phylogeny of genus Pseudoclavibacter and closely related genus.</title>
        <authorList>
            <person name="Li Y."/>
        </authorList>
    </citation>
    <scope>NUCLEOTIDE SEQUENCE [LARGE SCALE GENOMIC DNA]</scope>
    <source>
        <strain evidence="1 2">KCTC 13959</strain>
    </source>
</reference>
<evidence type="ECO:0000313" key="2">
    <source>
        <dbReference type="Proteomes" id="UP000433493"/>
    </source>
</evidence>
<comment type="caution">
    <text evidence="1">The sequence shown here is derived from an EMBL/GenBank/DDBJ whole genome shotgun (WGS) entry which is preliminary data.</text>
</comment>
<dbReference type="Proteomes" id="UP000433493">
    <property type="component" value="Unassembled WGS sequence"/>
</dbReference>
<proteinExistence type="predicted"/>
<dbReference type="InterPro" id="IPR012347">
    <property type="entry name" value="Ferritin-like"/>
</dbReference>
<sequence>MTRETEIFAALVPAPDSLRVLATRALVSIERELNALRGEYASLSVALEVAKAADLFTALADRARAAVGTEPHAQSDALLTDLWQDTRGRNHFEQLFSVHLNAGFIEDALGHWGAEGLEDLLGWQEAHEVLVGVFKKLFELDNRLDDRLAMWGRRIAGISVLWSRRIVGVEAGQSPDEVIEGADQLVEAMVTELFAQHSRRMNALALAA</sequence>